<evidence type="ECO:0000256" key="3">
    <source>
        <dbReference type="ARBA" id="ARBA00023163"/>
    </source>
</evidence>
<sequence>MDRFDGTDTIGGRLRAIRDAIRSSQRGLSSRLGIPLGSLRKYESGEQIPGGEAIRAFARVGVNLHWVLTGEGSMMLKDQAMPLPERGREELNITFIPFYDANVSSDAEITAIERWPFETQWLDKELNGDTRNLFLMHIRGKDMEPTLCDRDVVMVERMQQPRISRAGIHVLRLDGNLQARRLQQIPGHIIRVHSDNKVYTPFEFSLLDIPEDLEIIGKVIWFARKGY</sequence>
<evidence type="ECO:0000313" key="5">
    <source>
        <dbReference type="EMBL" id="VFK67678.1"/>
    </source>
</evidence>
<evidence type="ECO:0000259" key="4">
    <source>
        <dbReference type="PROSITE" id="PS50943"/>
    </source>
</evidence>
<accession>A0A451ANW0</accession>
<dbReference type="InterPro" id="IPR036286">
    <property type="entry name" value="LexA/Signal_pep-like_sf"/>
</dbReference>
<dbReference type="InterPro" id="IPR015927">
    <property type="entry name" value="Peptidase_S24_S26A/B/C"/>
</dbReference>
<keyword evidence="2" id="KW-0238">DNA-binding</keyword>
<dbReference type="EMBL" id="CAADFZ010000156">
    <property type="protein sequence ID" value="VFK67678.1"/>
    <property type="molecule type" value="Genomic_DNA"/>
</dbReference>
<name>A0A451ANW0_9GAMM</name>
<dbReference type="SMART" id="SM00530">
    <property type="entry name" value="HTH_XRE"/>
    <property type="match status" value="1"/>
</dbReference>
<dbReference type="AlphaFoldDB" id="A0A451ANW0"/>
<dbReference type="InterPro" id="IPR001387">
    <property type="entry name" value="Cro/C1-type_HTH"/>
</dbReference>
<evidence type="ECO:0000256" key="1">
    <source>
        <dbReference type="ARBA" id="ARBA00023015"/>
    </source>
</evidence>
<organism evidence="5">
    <name type="scientific">Candidatus Kentrum sp. UNK</name>
    <dbReference type="NCBI Taxonomy" id="2126344"/>
    <lineage>
        <taxon>Bacteria</taxon>
        <taxon>Pseudomonadati</taxon>
        <taxon>Pseudomonadota</taxon>
        <taxon>Gammaproteobacteria</taxon>
        <taxon>Candidatus Kentrum</taxon>
    </lineage>
</organism>
<dbReference type="InterPro" id="IPR039418">
    <property type="entry name" value="LexA-like"/>
</dbReference>
<dbReference type="Gene3D" id="1.10.260.40">
    <property type="entry name" value="lambda repressor-like DNA-binding domains"/>
    <property type="match status" value="1"/>
</dbReference>
<dbReference type="Pfam" id="PF00717">
    <property type="entry name" value="Peptidase_S24"/>
    <property type="match status" value="1"/>
</dbReference>
<gene>
    <name evidence="5" type="ORF">BECKUNK1418G_GA0071005_11566</name>
    <name evidence="6" type="ORF">BECKUNK1418H_GA0071006_11496</name>
</gene>
<dbReference type="PROSITE" id="PS50943">
    <property type="entry name" value="HTH_CROC1"/>
    <property type="match status" value="1"/>
</dbReference>
<protein>
    <submittedName>
        <fullName evidence="5">Phage repressor protein C, contains Cro/C1-type HTH and peptisase s24 domains</fullName>
    </submittedName>
</protein>
<reference evidence="5" key="1">
    <citation type="submission" date="2019-02" db="EMBL/GenBank/DDBJ databases">
        <authorList>
            <person name="Gruber-Vodicka R. H."/>
            <person name="Seah K. B. B."/>
        </authorList>
    </citation>
    <scope>NUCLEOTIDE SEQUENCE</scope>
    <source>
        <strain evidence="6">BECK_BY19</strain>
        <strain evidence="5">BECK_BY8</strain>
    </source>
</reference>
<dbReference type="GO" id="GO:0003677">
    <property type="term" value="F:DNA binding"/>
    <property type="evidence" value="ECO:0007669"/>
    <property type="project" value="UniProtKB-KW"/>
</dbReference>
<dbReference type="PANTHER" id="PTHR40661:SF3">
    <property type="entry name" value="FELS-1 PROPHAGE TRANSCRIPTIONAL REGULATOR"/>
    <property type="match status" value="1"/>
</dbReference>
<dbReference type="CDD" id="cd06529">
    <property type="entry name" value="S24_LexA-like"/>
    <property type="match status" value="1"/>
</dbReference>
<proteinExistence type="predicted"/>
<keyword evidence="1" id="KW-0805">Transcription regulation</keyword>
<dbReference type="PANTHER" id="PTHR40661">
    <property type="match status" value="1"/>
</dbReference>
<evidence type="ECO:0000313" key="6">
    <source>
        <dbReference type="EMBL" id="VFK72922.1"/>
    </source>
</evidence>
<evidence type="ECO:0000256" key="2">
    <source>
        <dbReference type="ARBA" id="ARBA00023125"/>
    </source>
</evidence>
<dbReference type="EMBL" id="CAADGD010000149">
    <property type="protein sequence ID" value="VFK72922.1"/>
    <property type="molecule type" value="Genomic_DNA"/>
</dbReference>
<keyword evidence="3" id="KW-0804">Transcription</keyword>
<dbReference type="SUPFAM" id="SSF51306">
    <property type="entry name" value="LexA/Signal peptidase"/>
    <property type="match status" value="1"/>
</dbReference>
<feature type="domain" description="HTH cro/C1-type" evidence="4">
    <location>
        <begin position="14"/>
        <end position="67"/>
    </location>
</feature>
<dbReference type="InterPro" id="IPR010982">
    <property type="entry name" value="Lambda_DNA-bd_dom_sf"/>
</dbReference>
<dbReference type="Gene3D" id="2.10.109.10">
    <property type="entry name" value="Umud Fragment, subunit A"/>
    <property type="match status" value="1"/>
</dbReference>
<dbReference type="CDD" id="cd00093">
    <property type="entry name" value="HTH_XRE"/>
    <property type="match status" value="1"/>
</dbReference>
<dbReference type="SUPFAM" id="SSF47413">
    <property type="entry name" value="lambda repressor-like DNA-binding domains"/>
    <property type="match status" value="1"/>
</dbReference>